<dbReference type="InterPro" id="IPR024163">
    <property type="entry name" value="Aerotolerance_reg_N"/>
</dbReference>
<keyword evidence="2 5" id="KW-0812">Transmembrane</keyword>
<comment type="caution">
    <text evidence="7">The sequence shown here is derived from an EMBL/GenBank/DDBJ whole genome shotgun (WGS) entry which is preliminary data.</text>
</comment>
<keyword evidence="4 5" id="KW-0472">Membrane</keyword>
<dbReference type="SMART" id="SM00327">
    <property type="entry name" value="VWA"/>
    <property type="match status" value="1"/>
</dbReference>
<dbReference type="SUPFAM" id="SSF53300">
    <property type="entry name" value="vWA-like"/>
    <property type="match status" value="1"/>
</dbReference>
<evidence type="ECO:0000256" key="5">
    <source>
        <dbReference type="SAM" id="Phobius"/>
    </source>
</evidence>
<accession>A0ABQ6FLD5</accession>
<keyword evidence="1" id="KW-1003">Cell membrane</keyword>
<dbReference type="EMBL" id="BSRI01000001">
    <property type="protein sequence ID" value="GLV55075.1"/>
    <property type="molecule type" value="Genomic_DNA"/>
</dbReference>
<feature type="transmembrane region" description="Helical" evidence="5">
    <location>
        <begin position="6"/>
        <end position="26"/>
    </location>
</feature>
<reference evidence="7 8" key="1">
    <citation type="submission" date="2023-02" db="EMBL/GenBank/DDBJ databases">
        <title>Dictyobacter halimunensis sp. nov., a new member of the class Ktedonobacteria from forest soil in a geothermal area.</title>
        <authorList>
            <person name="Rachmania M.K."/>
            <person name="Ningsih F."/>
            <person name="Sakai Y."/>
            <person name="Yabe S."/>
            <person name="Yokota A."/>
            <person name="Sjamsuridzal W."/>
        </authorList>
    </citation>
    <scope>NUCLEOTIDE SEQUENCE [LARGE SCALE GENOMIC DNA]</scope>
    <source>
        <strain evidence="7 8">S3.2.2.5</strain>
    </source>
</reference>
<evidence type="ECO:0000256" key="4">
    <source>
        <dbReference type="ARBA" id="ARBA00023136"/>
    </source>
</evidence>
<dbReference type="PROSITE" id="PS50234">
    <property type="entry name" value="VWFA"/>
    <property type="match status" value="1"/>
</dbReference>
<dbReference type="InterPro" id="IPR002035">
    <property type="entry name" value="VWF_A"/>
</dbReference>
<gene>
    <name evidence="7" type="ORF">KDH_19220</name>
</gene>
<dbReference type="Pfam" id="PF13519">
    <property type="entry name" value="VWA_2"/>
    <property type="match status" value="1"/>
</dbReference>
<dbReference type="InterPro" id="IPR050768">
    <property type="entry name" value="UPF0353/GerABKA_families"/>
</dbReference>
<dbReference type="Pfam" id="PF07584">
    <property type="entry name" value="BatA"/>
    <property type="match status" value="1"/>
</dbReference>
<evidence type="ECO:0000256" key="3">
    <source>
        <dbReference type="ARBA" id="ARBA00022989"/>
    </source>
</evidence>
<keyword evidence="8" id="KW-1185">Reference proteome</keyword>
<dbReference type="PANTHER" id="PTHR22550:SF5">
    <property type="entry name" value="LEUCINE ZIPPER PROTEIN 4"/>
    <property type="match status" value="1"/>
</dbReference>
<dbReference type="Gene3D" id="3.40.50.410">
    <property type="entry name" value="von Willebrand factor, type A domain"/>
    <property type="match status" value="1"/>
</dbReference>
<name>A0ABQ6FLD5_9CHLR</name>
<evidence type="ECO:0000313" key="7">
    <source>
        <dbReference type="EMBL" id="GLV55075.1"/>
    </source>
</evidence>
<feature type="transmembrane region" description="Helical" evidence="5">
    <location>
        <begin position="288"/>
        <end position="311"/>
    </location>
</feature>
<proteinExistence type="predicted"/>
<evidence type="ECO:0000256" key="1">
    <source>
        <dbReference type="ARBA" id="ARBA00022475"/>
    </source>
</evidence>
<feature type="transmembrane region" description="Helical" evidence="5">
    <location>
        <begin position="60"/>
        <end position="82"/>
    </location>
</feature>
<organism evidence="7 8">
    <name type="scientific">Dictyobacter halimunensis</name>
    <dbReference type="NCBI Taxonomy" id="3026934"/>
    <lineage>
        <taxon>Bacteria</taxon>
        <taxon>Bacillati</taxon>
        <taxon>Chloroflexota</taxon>
        <taxon>Ktedonobacteria</taxon>
        <taxon>Ktedonobacterales</taxon>
        <taxon>Dictyobacteraceae</taxon>
        <taxon>Dictyobacter</taxon>
    </lineage>
</organism>
<dbReference type="InterPro" id="IPR036465">
    <property type="entry name" value="vWFA_dom_sf"/>
</dbReference>
<feature type="domain" description="VWFA" evidence="6">
    <location>
        <begin position="88"/>
        <end position="275"/>
    </location>
</feature>
<evidence type="ECO:0000256" key="2">
    <source>
        <dbReference type="ARBA" id="ARBA00022692"/>
    </source>
</evidence>
<keyword evidence="3 5" id="KW-1133">Transmembrane helix</keyword>
<evidence type="ECO:0000313" key="8">
    <source>
        <dbReference type="Proteomes" id="UP001344906"/>
    </source>
</evidence>
<sequence length="315" mass="33891">MMTFQWPLCLIALIIVPVLTWLYVAAQKRRRTYAIRFTNLSLLERVAGKGPGMRRHIPPVIFGLALIALITGMARPMAVIALPRDRANVMLVFDVSGSMRSTDMTPSRIMAARQAAHLFVNALPASVQVGVISFNNVAEVRAPLTSDHSLIQHSIDTLQPGGGTAIGDGLNAALDQLRQQAKDNNGNIIPATIVLLSDGASNSGSDPMQAAQRAHQQHIRVNTVGVGARSSVSVGEGRASSALDEAALKAIADQTGGRYFYAGATKTLHQVYTDLSRQISWMTETTEISALLSALGVILFLLAGCLSLRWFQHFP</sequence>
<dbReference type="PANTHER" id="PTHR22550">
    <property type="entry name" value="SPORE GERMINATION PROTEIN"/>
    <property type="match status" value="1"/>
</dbReference>
<dbReference type="Proteomes" id="UP001344906">
    <property type="component" value="Unassembled WGS sequence"/>
</dbReference>
<evidence type="ECO:0000259" key="6">
    <source>
        <dbReference type="PROSITE" id="PS50234"/>
    </source>
</evidence>
<protein>
    <recommendedName>
        <fullName evidence="6">VWFA domain-containing protein</fullName>
    </recommendedName>
</protein>